<dbReference type="InterPro" id="IPR035240">
    <property type="entry name" value="SprT_Zn_ribbon"/>
</dbReference>
<proteinExistence type="predicted"/>
<sequence length="153" mass="18369">MNNQQLQGLTEKWSLEYFQRPFKHQIFFNSRLRTTGGRYHLTDHHIDINPLMYSEFDINNLRKVVLHELCHYHLHLTGQDYHHRSPAFHRLLAAVGGSRYAPPTSKAKRSKKHYWYYMCTGCGIKIARQRRFNTARYVCRRCGHHFIQINLKK</sequence>
<reference evidence="2" key="1">
    <citation type="journal article" date="2021" name="PeerJ">
        <title>Extensive microbial diversity within the chicken gut microbiome revealed by metagenomics and culture.</title>
        <authorList>
            <person name="Gilroy R."/>
            <person name="Ravi A."/>
            <person name="Getino M."/>
            <person name="Pursley I."/>
            <person name="Horton D.L."/>
            <person name="Alikhan N.F."/>
            <person name="Baker D."/>
            <person name="Gharbi K."/>
            <person name="Hall N."/>
            <person name="Watson M."/>
            <person name="Adriaenssens E.M."/>
            <person name="Foster-Nyarko E."/>
            <person name="Jarju S."/>
            <person name="Secka A."/>
            <person name="Antonio M."/>
            <person name="Oren A."/>
            <person name="Chaudhuri R.R."/>
            <person name="La Ragione R."/>
            <person name="Hildebrand F."/>
            <person name="Pallen M.J."/>
        </authorList>
    </citation>
    <scope>NUCLEOTIDE SEQUENCE</scope>
    <source>
        <strain evidence="2">876</strain>
    </source>
</reference>
<reference evidence="2" key="2">
    <citation type="submission" date="2021-04" db="EMBL/GenBank/DDBJ databases">
        <authorList>
            <person name="Gilroy R."/>
        </authorList>
    </citation>
    <scope>NUCLEOTIDE SEQUENCE</scope>
    <source>
        <strain evidence="2">876</strain>
    </source>
</reference>
<dbReference type="Pfam" id="PF17283">
    <property type="entry name" value="Zn_ribbon_SprT"/>
    <property type="match status" value="1"/>
</dbReference>
<dbReference type="AlphaFoldDB" id="A0A9E2NVI2"/>
<organism evidence="2 3">
    <name type="scientific">Candidatus Limosilactobacillus merdavium</name>
    <dbReference type="NCBI Taxonomy" id="2838651"/>
    <lineage>
        <taxon>Bacteria</taxon>
        <taxon>Bacillati</taxon>
        <taxon>Bacillota</taxon>
        <taxon>Bacilli</taxon>
        <taxon>Lactobacillales</taxon>
        <taxon>Lactobacillaceae</taxon>
        <taxon>Limosilactobacillus</taxon>
    </lineage>
</organism>
<evidence type="ECO:0000259" key="1">
    <source>
        <dbReference type="SMART" id="SM00731"/>
    </source>
</evidence>
<accession>A0A9E2NVI2</accession>
<comment type="caution">
    <text evidence="2">The sequence shown here is derived from an EMBL/GenBank/DDBJ whole genome shotgun (WGS) entry which is preliminary data.</text>
</comment>
<dbReference type="Proteomes" id="UP000824180">
    <property type="component" value="Unassembled WGS sequence"/>
</dbReference>
<dbReference type="NCBIfam" id="NF003339">
    <property type="entry name" value="PRK04351.1"/>
    <property type="match status" value="1"/>
</dbReference>
<feature type="domain" description="SprT-like" evidence="1">
    <location>
        <begin position="4"/>
        <end position="149"/>
    </location>
</feature>
<evidence type="ECO:0000313" key="3">
    <source>
        <dbReference type="Proteomes" id="UP000824180"/>
    </source>
</evidence>
<protein>
    <submittedName>
        <fullName evidence="2">SprT family protein</fullName>
    </submittedName>
</protein>
<dbReference type="Pfam" id="PF10263">
    <property type="entry name" value="SprT-like"/>
    <property type="match status" value="1"/>
</dbReference>
<dbReference type="SMART" id="SM00731">
    <property type="entry name" value="SprT"/>
    <property type="match status" value="1"/>
</dbReference>
<name>A0A9E2NVI2_9LACO</name>
<dbReference type="EMBL" id="JAHLFK010000056">
    <property type="protein sequence ID" value="MBU3830270.1"/>
    <property type="molecule type" value="Genomic_DNA"/>
</dbReference>
<gene>
    <name evidence="2" type="ORF">H9843_05190</name>
</gene>
<evidence type="ECO:0000313" key="2">
    <source>
        <dbReference type="EMBL" id="MBU3830270.1"/>
    </source>
</evidence>
<dbReference type="GO" id="GO:0006950">
    <property type="term" value="P:response to stress"/>
    <property type="evidence" value="ECO:0007669"/>
    <property type="project" value="UniProtKB-ARBA"/>
</dbReference>
<dbReference type="InterPro" id="IPR006640">
    <property type="entry name" value="SprT-like_domain"/>
</dbReference>